<proteinExistence type="predicted"/>
<organism evidence="1">
    <name type="scientific">Caldisericum exile</name>
    <dbReference type="NCBI Taxonomy" id="693075"/>
    <lineage>
        <taxon>Bacteria</taxon>
        <taxon>Pseudomonadati</taxon>
        <taxon>Caldisericota/Cryosericota group</taxon>
        <taxon>Caldisericota</taxon>
        <taxon>Caldisericia</taxon>
        <taxon>Caldisericales</taxon>
        <taxon>Caldisericaceae</taxon>
        <taxon>Caldisericum</taxon>
    </lineage>
</organism>
<name>A0A7C4YE69_9BACT</name>
<dbReference type="EMBL" id="DTHV01000014">
    <property type="protein sequence ID" value="HGW59883.1"/>
    <property type="molecule type" value="Genomic_DNA"/>
</dbReference>
<evidence type="ECO:0000313" key="1">
    <source>
        <dbReference type="EMBL" id="HGW59883.1"/>
    </source>
</evidence>
<comment type="caution">
    <text evidence="1">The sequence shown here is derived from an EMBL/GenBank/DDBJ whole genome shotgun (WGS) entry which is preliminary data.</text>
</comment>
<gene>
    <name evidence="1" type="ORF">ENV82_00345</name>
</gene>
<reference evidence="1" key="1">
    <citation type="journal article" date="2020" name="mSystems">
        <title>Genome- and Community-Level Interaction Insights into Carbon Utilization and Element Cycling Functions of Hydrothermarchaeota in Hydrothermal Sediment.</title>
        <authorList>
            <person name="Zhou Z."/>
            <person name="Liu Y."/>
            <person name="Xu W."/>
            <person name="Pan J."/>
            <person name="Luo Z.H."/>
            <person name="Li M."/>
        </authorList>
    </citation>
    <scope>NUCLEOTIDE SEQUENCE [LARGE SCALE GENOMIC DNA]</scope>
    <source>
        <strain evidence="1">SpSt-794</strain>
    </source>
</reference>
<dbReference type="AlphaFoldDB" id="A0A7C4YE69"/>
<sequence>MANLKWVAGETLVTALSTELNSLANNTFSSLSAEIDNTTGLYPWMSLELYLASFTPGAGSPYVACWLVLCLDGTNYEKTPNGSSGDKPPDAIFPLEAGVAQASRIIIADIPIPPLKFKLVVQNKSGAALAATGNTLKYSRHYAQVV</sequence>
<protein>
    <submittedName>
        <fullName evidence="1">Uncharacterized protein</fullName>
    </submittedName>
</protein>
<accession>A0A7C4YE69</accession>